<dbReference type="AlphaFoldDB" id="A0A5E6MDD0"/>
<dbReference type="EMBL" id="CABFUZ020000098">
    <property type="protein sequence ID" value="VVM05822.1"/>
    <property type="molecule type" value="Genomic_DNA"/>
</dbReference>
<name>A0A5E6MDD0_9BACT</name>
<organism evidence="1 2">
    <name type="scientific">Methylacidimicrobium cyclopophantes</name>
    <dbReference type="NCBI Taxonomy" id="1041766"/>
    <lineage>
        <taxon>Bacteria</taxon>
        <taxon>Pseudomonadati</taxon>
        <taxon>Verrucomicrobiota</taxon>
        <taxon>Methylacidimicrobium</taxon>
    </lineage>
</organism>
<dbReference type="RefSeq" id="WP_142524880.1">
    <property type="nucleotide sequence ID" value="NZ_CABFUZ020000098.1"/>
</dbReference>
<proteinExistence type="predicted"/>
<sequence length="149" mass="17037">MKRFFLFSSWIGLSAAAVYAATLFFELLPSQRIVGRPDAGLQWLRLELRLSDEQVAAISRLQEDYRPSCQGMCRKILTADTRLQELLRENRSITPEIQAAMAERDKLLSDCRQAFLRHVYAVSAQLSATQRQRYLTLVSDELLGIDATR</sequence>
<accession>A0A5E6MDD0</accession>
<evidence type="ECO:0000313" key="2">
    <source>
        <dbReference type="Proteomes" id="UP000381693"/>
    </source>
</evidence>
<reference evidence="1" key="1">
    <citation type="submission" date="2019-09" db="EMBL/GenBank/DDBJ databases">
        <authorList>
            <person name="Cremers G."/>
        </authorList>
    </citation>
    <scope>NUCLEOTIDE SEQUENCE [LARGE SCALE GENOMIC DNA]</scope>
    <source>
        <strain evidence="1">3B</strain>
    </source>
</reference>
<dbReference type="Proteomes" id="UP000381693">
    <property type="component" value="Unassembled WGS sequence"/>
</dbReference>
<protein>
    <recommendedName>
        <fullName evidence="3">Periplasmic heavy metal sensor</fullName>
    </recommendedName>
</protein>
<evidence type="ECO:0000313" key="1">
    <source>
        <dbReference type="EMBL" id="VVM05822.1"/>
    </source>
</evidence>
<comment type="caution">
    <text evidence="1">The sequence shown here is derived from an EMBL/GenBank/DDBJ whole genome shotgun (WGS) entry which is preliminary data.</text>
</comment>
<keyword evidence="2" id="KW-1185">Reference proteome</keyword>
<gene>
    <name evidence="1" type="ORF">MAMC_00809</name>
</gene>
<dbReference type="OrthoDB" id="193914at2"/>
<dbReference type="Gene3D" id="1.20.120.1490">
    <property type="match status" value="1"/>
</dbReference>
<evidence type="ECO:0008006" key="3">
    <source>
        <dbReference type="Google" id="ProtNLM"/>
    </source>
</evidence>